<keyword evidence="2" id="KW-1185">Reference proteome</keyword>
<name>A0AA88TMU5_9TELE</name>
<evidence type="ECO:0000313" key="2">
    <source>
        <dbReference type="Proteomes" id="UP001187343"/>
    </source>
</evidence>
<dbReference type="EMBL" id="JAUYZG010000009">
    <property type="protein sequence ID" value="KAK2898649.1"/>
    <property type="molecule type" value="Genomic_DNA"/>
</dbReference>
<comment type="caution">
    <text evidence="1">The sequence shown here is derived from an EMBL/GenBank/DDBJ whole genome shotgun (WGS) entry which is preliminary data.</text>
</comment>
<sequence length="71" mass="8092">MRVLKCYRTNGRSLGPLIDGSVGQFFSSTQPRQKLHHGNLTKQESESFRISSKKSYGFETTLGILSLWRET</sequence>
<proteinExistence type="predicted"/>
<evidence type="ECO:0000313" key="1">
    <source>
        <dbReference type="EMBL" id="KAK2898649.1"/>
    </source>
</evidence>
<gene>
    <name evidence="1" type="ORF">Q8A67_010067</name>
</gene>
<dbReference type="Proteomes" id="UP001187343">
    <property type="component" value="Unassembled WGS sequence"/>
</dbReference>
<dbReference type="AlphaFoldDB" id="A0AA88TMU5"/>
<accession>A0AA88TMU5</accession>
<organism evidence="1 2">
    <name type="scientific">Cirrhinus molitorella</name>
    <name type="common">mud carp</name>
    <dbReference type="NCBI Taxonomy" id="172907"/>
    <lineage>
        <taxon>Eukaryota</taxon>
        <taxon>Metazoa</taxon>
        <taxon>Chordata</taxon>
        <taxon>Craniata</taxon>
        <taxon>Vertebrata</taxon>
        <taxon>Euteleostomi</taxon>
        <taxon>Actinopterygii</taxon>
        <taxon>Neopterygii</taxon>
        <taxon>Teleostei</taxon>
        <taxon>Ostariophysi</taxon>
        <taxon>Cypriniformes</taxon>
        <taxon>Cyprinidae</taxon>
        <taxon>Labeoninae</taxon>
        <taxon>Labeonini</taxon>
        <taxon>Cirrhinus</taxon>
    </lineage>
</organism>
<reference evidence="1" key="1">
    <citation type="submission" date="2023-08" db="EMBL/GenBank/DDBJ databases">
        <title>Chromosome-level Genome Assembly of mud carp (Cirrhinus molitorella).</title>
        <authorList>
            <person name="Liu H."/>
        </authorList>
    </citation>
    <scope>NUCLEOTIDE SEQUENCE</scope>
    <source>
        <strain evidence="1">Prfri</strain>
        <tissue evidence="1">Muscle</tissue>
    </source>
</reference>
<protein>
    <submittedName>
        <fullName evidence="1">Uncharacterized protein</fullName>
    </submittedName>
</protein>